<gene>
    <name evidence="1" type="ORF">MNBD_DELTA01-1961</name>
</gene>
<proteinExistence type="predicted"/>
<sequence length="102" mass="11962">MTIFRCQSCRRELPRDGMKYVVEVRSFADFDGYLEEYPGDIDDGLEELLDAMENIDPCTMEDEVYMEHTYIVCKSCRDRFARDPFHTETFIEGAEFAKGTLH</sequence>
<protein>
    <submittedName>
        <fullName evidence="1">Uncharacterized protein</fullName>
    </submittedName>
</protein>
<evidence type="ECO:0000313" key="1">
    <source>
        <dbReference type="EMBL" id="VAV84754.1"/>
    </source>
</evidence>
<reference evidence="1" key="1">
    <citation type="submission" date="2018-06" db="EMBL/GenBank/DDBJ databases">
        <authorList>
            <person name="Zhirakovskaya E."/>
        </authorList>
    </citation>
    <scope>NUCLEOTIDE SEQUENCE</scope>
</reference>
<accession>A0A3B0QSY4</accession>
<organism evidence="1">
    <name type="scientific">hydrothermal vent metagenome</name>
    <dbReference type="NCBI Taxonomy" id="652676"/>
    <lineage>
        <taxon>unclassified sequences</taxon>
        <taxon>metagenomes</taxon>
        <taxon>ecological metagenomes</taxon>
    </lineage>
</organism>
<dbReference type="EMBL" id="UOEA01000071">
    <property type="protein sequence ID" value="VAV84754.1"/>
    <property type="molecule type" value="Genomic_DNA"/>
</dbReference>
<dbReference type="AlphaFoldDB" id="A0A3B0QSY4"/>
<name>A0A3B0QSY4_9ZZZZ</name>